<evidence type="ECO:0000313" key="3">
    <source>
        <dbReference type="EMBL" id="RZU49273.1"/>
    </source>
</evidence>
<organism evidence="3 4">
    <name type="scientific">Krasilnikovia cinnamomea</name>
    <dbReference type="NCBI Taxonomy" id="349313"/>
    <lineage>
        <taxon>Bacteria</taxon>
        <taxon>Bacillati</taxon>
        <taxon>Actinomycetota</taxon>
        <taxon>Actinomycetes</taxon>
        <taxon>Micromonosporales</taxon>
        <taxon>Micromonosporaceae</taxon>
        <taxon>Krasilnikovia</taxon>
    </lineage>
</organism>
<accession>A0A4Q7ZGG7</accession>
<feature type="transmembrane region" description="Helical" evidence="2">
    <location>
        <begin position="176"/>
        <end position="199"/>
    </location>
</feature>
<keyword evidence="2" id="KW-0472">Membrane</keyword>
<name>A0A4Q7ZGG7_9ACTN</name>
<keyword evidence="2" id="KW-0812">Transmembrane</keyword>
<dbReference type="RefSeq" id="WP_130508386.1">
    <property type="nucleotide sequence ID" value="NZ_SHKY01000001.1"/>
</dbReference>
<feature type="transmembrane region" description="Helical" evidence="2">
    <location>
        <begin position="60"/>
        <end position="79"/>
    </location>
</feature>
<dbReference type="EMBL" id="SHKY01000001">
    <property type="protein sequence ID" value="RZU49273.1"/>
    <property type="molecule type" value="Genomic_DNA"/>
</dbReference>
<dbReference type="SUPFAM" id="SSF53649">
    <property type="entry name" value="Alkaline phosphatase-like"/>
    <property type="match status" value="1"/>
</dbReference>
<protein>
    <recommendedName>
        <fullName evidence="5">Phosphoglycerol transferase MdoB-like AlkP superfamily enzyme</fullName>
    </recommendedName>
</protein>
<feature type="transmembrane region" description="Helical" evidence="2">
    <location>
        <begin position="35"/>
        <end position="54"/>
    </location>
</feature>
<dbReference type="OrthoDB" id="1376015at2"/>
<dbReference type="InterPro" id="IPR017850">
    <property type="entry name" value="Alkaline_phosphatase_core_sf"/>
</dbReference>
<feature type="transmembrane region" description="Helical" evidence="2">
    <location>
        <begin position="143"/>
        <end position="164"/>
    </location>
</feature>
<reference evidence="3 4" key="1">
    <citation type="submission" date="2019-02" db="EMBL/GenBank/DDBJ databases">
        <title>Sequencing the genomes of 1000 actinobacteria strains.</title>
        <authorList>
            <person name="Klenk H.-P."/>
        </authorList>
    </citation>
    <scope>NUCLEOTIDE SEQUENCE [LARGE SCALE GENOMIC DNA]</scope>
    <source>
        <strain evidence="3 4">DSM 45162</strain>
    </source>
</reference>
<feature type="transmembrane region" description="Helical" evidence="2">
    <location>
        <begin position="86"/>
        <end position="112"/>
    </location>
</feature>
<evidence type="ECO:0000256" key="2">
    <source>
        <dbReference type="SAM" id="Phobius"/>
    </source>
</evidence>
<dbReference type="Gene3D" id="3.40.720.10">
    <property type="entry name" value="Alkaline Phosphatase, subunit A"/>
    <property type="match status" value="1"/>
</dbReference>
<feature type="region of interest" description="Disordered" evidence="1">
    <location>
        <begin position="1"/>
        <end position="21"/>
    </location>
</feature>
<gene>
    <name evidence="3" type="ORF">EV385_1015</name>
</gene>
<keyword evidence="4" id="KW-1185">Reference proteome</keyword>
<sequence length="567" mass="61040">MSLLTRLRPPPPARTDNPDAGAVPRRTWRIVLRRTLTVLSAALIVAALLLPNQLGQLTPAAFLRVPVEALIAVAVLLVLPGRVRGVVALLGGTMLGLLTLVKALDLGFWSFLNRQFDLVADWGLLDDGLGVVEDSIGRAGARAAAAGVVVLALAVVVLLALAALRLSRVAGRHRTAATRTGIGLTAAWVVCATLGVQVVPGLPVASRSEADFVRDRALLVRQGVHDQRAFERAVEVDGFGDIPGSQLLTHLAGKDVVVSFIESYGRSAIDDPALAQYVDPALADGTRQLTAAGFATRSAWLTSPTFGGYSWLAHSTLQSGLSIDNQQRYRSLVSTDRLTLTGAFKRAGWDTVGFEPNNTYAWPEGDFYGYQRVWDARNLGYRGPQFSWSRMPDQYTLAAMQRNEFGRAGRGPLFAEVTLSSSHTPWAPLPQMIDWDAVGDGSVFGAQAAAGQSADQVWKDPKRVRTEYAKSVAYSVSALTSWAQKYGDDNLVLVFLGDHQPAPIVTGEGASHDVPVTIVAKDPKVLDRIAGWGWQDGLKPGAQAPVWPMEAFRDRFLTTFGPQGDPH</sequence>
<dbReference type="AlphaFoldDB" id="A0A4Q7ZGG7"/>
<comment type="caution">
    <text evidence="3">The sequence shown here is derived from an EMBL/GenBank/DDBJ whole genome shotgun (WGS) entry which is preliminary data.</text>
</comment>
<proteinExistence type="predicted"/>
<evidence type="ECO:0000256" key="1">
    <source>
        <dbReference type="SAM" id="MobiDB-lite"/>
    </source>
</evidence>
<dbReference type="Proteomes" id="UP000292564">
    <property type="component" value="Unassembled WGS sequence"/>
</dbReference>
<evidence type="ECO:0000313" key="4">
    <source>
        <dbReference type="Proteomes" id="UP000292564"/>
    </source>
</evidence>
<keyword evidence="2" id="KW-1133">Transmembrane helix</keyword>
<evidence type="ECO:0008006" key="5">
    <source>
        <dbReference type="Google" id="ProtNLM"/>
    </source>
</evidence>